<evidence type="ECO:0000313" key="2">
    <source>
        <dbReference type="Proteomes" id="UP000186922"/>
    </source>
</evidence>
<protein>
    <submittedName>
        <fullName evidence="1">Uncharacterized protein</fullName>
    </submittedName>
</protein>
<dbReference type="EMBL" id="BDGG01000014">
    <property type="protein sequence ID" value="GAV07046.1"/>
    <property type="molecule type" value="Genomic_DNA"/>
</dbReference>
<accession>A0A1D1W197</accession>
<gene>
    <name evidence="1" type="primary">RvY_16934-1</name>
    <name evidence="1" type="synonym">RvY_16934.1</name>
    <name evidence="1" type="ORF">RvY_16934</name>
</gene>
<organism evidence="1 2">
    <name type="scientific">Ramazzottius varieornatus</name>
    <name type="common">Water bear</name>
    <name type="synonym">Tardigrade</name>
    <dbReference type="NCBI Taxonomy" id="947166"/>
    <lineage>
        <taxon>Eukaryota</taxon>
        <taxon>Metazoa</taxon>
        <taxon>Ecdysozoa</taxon>
        <taxon>Tardigrada</taxon>
        <taxon>Eutardigrada</taxon>
        <taxon>Parachela</taxon>
        <taxon>Hypsibioidea</taxon>
        <taxon>Ramazzottiidae</taxon>
        <taxon>Ramazzottius</taxon>
    </lineage>
</organism>
<dbReference type="Proteomes" id="UP000186922">
    <property type="component" value="Unassembled WGS sequence"/>
</dbReference>
<proteinExistence type="predicted"/>
<evidence type="ECO:0000313" key="1">
    <source>
        <dbReference type="EMBL" id="GAV07046.1"/>
    </source>
</evidence>
<reference evidence="1 2" key="1">
    <citation type="journal article" date="2016" name="Nat. Commun.">
        <title>Extremotolerant tardigrade genome and improved radiotolerance of human cultured cells by tardigrade-unique protein.</title>
        <authorList>
            <person name="Hashimoto T."/>
            <person name="Horikawa D.D."/>
            <person name="Saito Y."/>
            <person name="Kuwahara H."/>
            <person name="Kozuka-Hata H."/>
            <person name="Shin-I T."/>
            <person name="Minakuchi Y."/>
            <person name="Ohishi K."/>
            <person name="Motoyama A."/>
            <person name="Aizu T."/>
            <person name="Enomoto A."/>
            <person name="Kondo K."/>
            <person name="Tanaka S."/>
            <person name="Hara Y."/>
            <person name="Koshikawa S."/>
            <person name="Sagara H."/>
            <person name="Miura T."/>
            <person name="Yokobori S."/>
            <person name="Miyagawa K."/>
            <person name="Suzuki Y."/>
            <person name="Kubo T."/>
            <person name="Oyama M."/>
            <person name="Kohara Y."/>
            <person name="Fujiyama A."/>
            <person name="Arakawa K."/>
            <person name="Katayama T."/>
            <person name="Toyoda A."/>
            <person name="Kunieda T."/>
        </authorList>
    </citation>
    <scope>NUCLEOTIDE SEQUENCE [LARGE SCALE GENOMIC DNA]</scope>
    <source>
        <strain evidence="1 2">YOKOZUNA-1</strain>
    </source>
</reference>
<keyword evidence="2" id="KW-1185">Reference proteome</keyword>
<comment type="caution">
    <text evidence="1">The sequence shown here is derived from an EMBL/GenBank/DDBJ whole genome shotgun (WGS) entry which is preliminary data.</text>
</comment>
<dbReference type="AlphaFoldDB" id="A0A1D1W197"/>
<sequence length="70" mass="7987">MLGMLVVANLRSGVFPMVMAGDLFRRSRARWRDELVEIRNENTKSSGEQAVTIADLFRDAFLRRLTFIAA</sequence>
<name>A0A1D1W197_RAMVA</name>